<dbReference type="EMBL" id="LNRQ01000009">
    <property type="protein sequence ID" value="KZM81940.1"/>
    <property type="molecule type" value="Genomic_DNA"/>
</dbReference>
<name>A0A175YFA0_DAUCS</name>
<reference evidence="2" key="2">
    <citation type="submission" date="2022-03" db="EMBL/GenBank/DDBJ databases">
        <title>Draft title - Genomic analysis of global carrot germplasm unveils the trajectory of domestication and the origin of high carotenoid orange carrot.</title>
        <authorList>
            <person name="Iorizzo M."/>
            <person name="Ellison S."/>
            <person name="Senalik D."/>
            <person name="Macko-Podgorni A."/>
            <person name="Grzebelus D."/>
            <person name="Bostan H."/>
            <person name="Rolling W."/>
            <person name="Curaba J."/>
            <person name="Simon P."/>
        </authorList>
    </citation>
    <scope>NUCLEOTIDE SEQUENCE</scope>
    <source>
        <tissue evidence="2">Leaf</tissue>
    </source>
</reference>
<protein>
    <submittedName>
        <fullName evidence="1">Uncharacterized protein</fullName>
    </submittedName>
</protein>
<dbReference type="EMBL" id="CP093351">
    <property type="protein sequence ID" value="WOH14526.1"/>
    <property type="molecule type" value="Genomic_DNA"/>
</dbReference>
<evidence type="ECO:0000313" key="2">
    <source>
        <dbReference type="EMBL" id="WOH14526.1"/>
    </source>
</evidence>
<reference evidence="1" key="1">
    <citation type="journal article" date="2016" name="Nat. Genet.">
        <title>A high-quality carrot genome assembly provides new insights into carotenoid accumulation and asterid genome evolution.</title>
        <authorList>
            <person name="Iorizzo M."/>
            <person name="Ellison S."/>
            <person name="Senalik D."/>
            <person name="Zeng P."/>
            <person name="Satapoomin P."/>
            <person name="Huang J."/>
            <person name="Bowman M."/>
            <person name="Iovene M."/>
            <person name="Sanseverino W."/>
            <person name="Cavagnaro P."/>
            <person name="Yildiz M."/>
            <person name="Macko-Podgorni A."/>
            <person name="Moranska E."/>
            <person name="Grzebelus E."/>
            <person name="Grzebelus D."/>
            <person name="Ashrafi H."/>
            <person name="Zheng Z."/>
            <person name="Cheng S."/>
            <person name="Spooner D."/>
            <person name="Van Deynze A."/>
            <person name="Simon P."/>
        </authorList>
    </citation>
    <scope>NUCLEOTIDE SEQUENCE [LARGE SCALE GENOMIC DNA]</scope>
    <source>
        <tissue evidence="1">Leaf</tissue>
    </source>
</reference>
<keyword evidence="3" id="KW-1185">Reference proteome</keyword>
<organism evidence="1">
    <name type="scientific">Daucus carota subsp. sativus</name>
    <name type="common">Carrot</name>
    <dbReference type="NCBI Taxonomy" id="79200"/>
    <lineage>
        <taxon>Eukaryota</taxon>
        <taxon>Viridiplantae</taxon>
        <taxon>Streptophyta</taxon>
        <taxon>Embryophyta</taxon>
        <taxon>Tracheophyta</taxon>
        <taxon>Spermatophyta</taxon>
        <taxon>Magnoliopsida</taxon>
        <taxon>eudicotyledons</taxon>
        <taxon>Gunneridae</taxon>
        <taxon>Pentapetalae</taxon>
        <taxon>asterids</taxon>
        <taxon>campanulids</taxon>
        <taxon>Apiales</taxon>
        <taxon>Apiaceae</taxon>
        <taxon>Apioideae</taxon>
        <taxon>Scandiceae</taxon>
        <taxon>Daucinae</taxon>
        <taxon>Daucus</taxon>
        <taxon>Daucus sect. Daucus</taxon>
    </lineage>
</organism>
<dbReference type="AlphaFoldDB" id="A0A175YFA0"/>
<evidence type="ECO:0000313" key="3">
    <source>
        <dbReference type="Proteomes" id="UP000077755"/>
    </source>
</evidence>
<proteinExistence type="predicted"/>
<sequence length="321" mass="35120">MKFMWEVLDKDFVKINVYCVISELPMPNGNTMGVASIIRNELGEMLWGCLGPLTALNEEHVLLTALQAACIHANKKEWDLVHIETINHRVFDTLRLQQQILLDDDQLEVYSLFNTLHANSYKVGKSKKCVTHVPLRMNGPRDMGNVLPVPNLEIVQNMGDGEVIDGPPPPPVKKRKLSPSTDSFFGTPHPVPKLFNWAGFNCPFAPAKPHSNSRMLASGDEEFIRARKGKAKLLQDPNFISSALPSQVAMSLLDSSFNLDALVGGDVALKHAITNAFIGAVADVLPRWSFPMQAKGAGSEFARIDGAGPVLFRLGSGLGVS</sequence>
<dbReference type="Gramene" id="KZM81940">
    <property type="protein sequence ID" value="KZM81940"/>
    <property type="gene ID" value="DCAR_029553"/>
</dbReference>
<gene>
    <name evidence="1" type="ORF">DCAR_029553</name>
    <name evidence="2" type="ORF">DCAR_0934045</name>
</gene>
<dbReference type="Proteomes" id="UP000077755">
    <property type="component" value="Chromosome 9"/>
</dbReference>
<accession>A0A175YFA0</accession>
<evidence type="ECO:0000313" key="1">
    <source>
        <dbReference type="EMBL" id="KZM81940.1"/>
    </source>
</evidence>